<evidence type="ECO:0000313" key="1">
    <source>
        <dbReference type="EMBL" id="KYO18850.1"/>
    </source>
</evidence>
<comment type="caution">
    <text evidence="1">The sequence shown here is derived from an EMBL/GenBank/DDBJ whole genome shotgun (WGS) entry which is preliminary data.</text>
</comment>
<dbReference type="PANTHER" id="PTHR47027:SF26">
    <property type="entry name" value="REVERSE TRANSCRIPTASE DOMAIN-CONTAINING PROTEIN"/>
    <property type="match status" value="1"/>
</dbReference>
<dbReference type="PANTHER" id="PTHR47027">
    <property type="entry name" value="REVERSE TRANSCRIPTASE DOMAIN-CONTAINING PROTEIN"/>
    <property type="match status" value="1"/>
</dbReference>
<dbReference type="Proteomes" id="UP000050525">
    <property type="component" value="Unassembled WGS sequence"/>
</dbReference>
<keyword evidence="2" id="KW-1185">Reference proteome</keyword>
<dbReference type="EMBL" id="AKHW03006780">
    <property type="protein sequence ID" value="KYO18850.1"/>
    <property type="molecule type" value="Genomic_DNA"/>
</dbReference>
<organism evidence="1 2">
    <name type="scientific">Alligator mississippiensis</name>
    <name type="common">American alligator</name>
    <dbReference type="NCBI Taxonomy" id="8496"/>
    <lineage>
        <taxon>Eukaryota</taxon>
        <taxon>Metazoa</taxon>
        <taxon>Chordata</taxon>
        <taxon>Craniata</taxon>
        <taxon>Vertebrata</taxon>
        <taxon>Euteleostomi</taxon>
        <taxon>Archelosauria</taxon>
        <taxon>Archosauria</taxon>
        <taxon>Crocodylia</taxon>
        <taxon>Alligatoridae</taxon>
        <taxon>Alligatorinae</taxon>
        <taxon>Alligator</taxon>
    </lineage>
</organism>
<name>A0A151M314_ALLMI</name>
<dbReference type="AlphaFoldDB" id="A0A151M314"/>
<evidence type="ECO:0000313" key="2">
    <source>
        <dbReference type="Proteomes" id="UP000050525"/>
    </source>
</evidence>
<evidence type="ECO:0008006" key="3">
    <source>
        <dbReference type="Google" id="ProtNLM"/>
    </source>
</evidence>
<protein>
    <recommendedName>
        <fullName evidence="3">Reverse transcriptase domain-containing protein</fullName>
    </recommendedName>
</protein>
<sequence length="320" mass="36966">MAKFSCLEKFIAMVQQFRHGTLAHVMDDDESSAPFPVTSYQTDGKHFNLRRLQVKRKLQEMTVHDLLFANDCSLNAKYEFDMQPSMDLFKTFSVCDNFGLTINTKKTEVMHQPAPGKPYVEPTITVNGQTLQAVCKLTYLSSTLSHVVYINDETKARIAKASVAFGRLHANVCEHRGISQQTKLKVYKAIVLPVLMYTCKTWTVYRSHALKLNHFYMGCLRKLMRIRCQDKVLDTEALTQACIPRIHTPLMKSQMRWAGHVTRIPGEQLPKKIFYGELKKVKLPQEDQKKDFKGSFKSSLKHFNIDPKSWEDLTHDHYSW</sequence>
<accession>A0A151M314</accession>
<dbReference type="STRING" id="8496.A0A151M314"/>
<gene>
    <name evidence="1" type="ORF">Y1Q_0009257</name>
</gene>
<proteinExistence type="predicted"/>
<reference evidence="1 2" key="1">
    <citation type="journal article" date="2012" name="Genome Biol.">
        <title>Sequencing three crocodilian genomes to illuminate the evolution of archosaurs and amniotes.</title>
        <authorList>
            <person name="St John J.A."/>
            <person name="Braun E.L."/>
            <person name="Isberg S.R."/>
            <person name="Miles L.G."/>
            <person name="Chong A.Y."/>
            <person name="Gongora J."/>
            <person name="Dalzell P."/>
            <person name="Moran C."/>
            <person name="Bed'hom B."/>
            <person name="Abzhanov A."/>
            <person name="Burgess S.C."/>
            <person name="Cooksey A.M."/>
            <person name="Castoe T.A."/>
            <person name="Crawford N.G."/>
            <person name="Densmore L.D."/>
            <person name="Drew J.C."/>
            <person name="Edwards S.V."/>
            <person name="Faircloth B.C."/>
            <person name="Fujita M.K."/>
            <person name="Greenwold M.J."/>
            <person name="Hoffmann F.G."/>
            <person name="Howard J.M."/>
            <person name="Iguchi T."/>
            <person name="Janes D.E."/>
            <person name="Khan S.Y."/>
            <person name="Kohno S."/>
            <person name="de Koning A.J."/>
            <person name="Lance S.L."/>
            <person name="McCarthy F.M."/>
            <person name="McCormack J.E."/>
            <person name="Merchant M.E."/>
            <person name="Peterson D.G."/>
            <person name="Pollock D.D."/>
            <person name="Pourmand N."/>
            <person name="Raney B.J."/>
            <person name="Roessler K.A."/>
            <person name="Sanford J.R."/>
            <person name="Sawyer R.H."/>
            <person name="Schmidt C.J."/>
            <person name="Triplett E.W."/>
            <person name="Tuberville T.D."/>
            <person name="Venegas-Anaya M."/>
            <person name="Howard J.T."/>
            <person name="Jarvis E.D."/>
            <person name="Guillette L.J.Jr."/>
            <person name="Glenn T.C."/>
            <person name="Green R.E."/>
            <person name="Ray D.A."/>
        </authorList>
    </citation>
    <scope>NUCLEOTIDE SEQUENCE [LARGE SCALE GENOMIC DNA]</scope>
    <source>
        <strain evidence="1">KSC_2009_1</strain>
    </source>
</reference>